<protein>
    <submittedName>
        <fullName evidence="3">Uncharacterized protein</fullName>
    </submittedName>
</protein>
<proteinExistence type="inferred from homology"/>
<feature type="non-terminal residue" evidence="3">
    <location>
        <position position="98"/>
    </location>
</feature>
<dbReference type="STRING" id="1042311.A0A2T3Z8P7"/>
<dbReference type="InterPro" id="IPR008949">
    <property type="entry name" value="Isoprenoid_synthase_dom_sf"/>
</dbReference>
<evidence type="ECO:0000313" key="3">
    <source>
        <dbReference type="EMBL" id="PTB41177.1"/>
    </source>
</evidence>
<dbReference type="InterPro" id="IPR024652">
    <property type="entry name" value="Trichodiene_synth"/>
</dbReference>
<keyword evidence="2" id="KW-0456">Lyase</keyword>
<name>A0A2T3Z8P7_TRIA4</name>
<gene>
    <name evidence="3" type="ORF">M441DRAFT_458798</name>
</gene>
<organism evidence="3 4">
    <name type="scientific">Trichoderma asperellum (strain ATCC 204424 / CBS 433.97 / NBRC 101777)</name>
    <dbReference type="NCBI Taxonomy" id="1042311"/>
    <lineage>
        <taxon>Eukaryota</taxon>
        <taxon>Fungi</taxon>
        <taxon>Dikarya</taxon>
        <taxon>Ascomycota</taxon>
        <taxon>Pezizomycotina</taxon>
        <taxon>Sordariomycetes</taxon>
        <taxon>Hypocreomycetidae</taxon>
        <taxon>Hypocreales</taxon>
        <taxon>Hypocreaceae</taxon>
        <taxon>Trichoderma</taxon>
    </lineage>
</organism>
<keyword evidence="4" id="KW-1185">Reference proteome</keyword>
<evidence type="ECO:0000313" key="4">
    <source>
        <dbReference type="Proteomes" id="UP000240493"/>
    </source>
</evidence>
<comment type="similarity">
    <text evidence="1">Belongs to the trichodiene synthase family.</text>
</comment>
<dbReference type="Gene3D" id="1.10.600.10">
    <property type="entry name" value="Farnesyl Diphosphate Synthase"/>
    <property type="match status" value="1"/>
</dbReference>
<dbReference type="Proteomes" id="UP000240493">
    <property type="component" value="Unassembled WGS sequence"/>
</dbReference>
<dbReference type="EMBL" id="KZ679262">
    <property type="protein sequence ID" value="PTB41177.1"/>
    <property type="molecule type" value="Genomic_DNA"/>
</dbReference>
<sequence>MLNTITKFIHGYITRHLCDRRYRMARVYGVSRADNAVSVTFSQYFEGGYKIGSIDPAEWTEPTFLELVRKQNQRQSLLMVKSLQLPSMDVTKSLPVVQ</sequence>
<dbReference type="AlphaFoldDB" id="A0A2T3Z8P7"/>
<dbReference type="OrthoDB" id="2998174at2759"/>
<dbReference type="Pfam" id="PF06330">
    <property type="entry name" value="TRI5"/>
    <property type="match status" value="1"/>
</dbReference>
<evidence type="ECO:0000256" key="2">
    <source>
        <dbReference type="ARBA" id="ARBA00023239"/>
    </source>
</evidence>
<reference evidence="3 4" key="1">
    <citation type="submission" date="2016-07" db="EMBL/GenBank/DDBJ databases">
        <title>Multiple horizontal gene transfer events from other fungi enriched the ability of initially mycotrophic Trichoderma (Ascomycota) to feed on dead plant biomass.</title>
        <authorList>
            <consortium name="DOE Joint Genome Institute"/>
            <person name="Aerts A."/>
            <person name="Atanasova L."/>
            <person name="Chenthamara K."/>
            <person name="Zhang J."/>
            <person name="Grujic M."/>
            <person name="Henrissat B."/>
            <person name="Kuo A."/>
            <person name="Salamov A."/>
            <person name="Lipzen A."/>
            <person name="Labutti K."/>
            <person name="Barry K."/>
            <person name="Miao Y."/>
            <person name="Rahimi M.J."/>
            <person name="Shen Q."/>
            <person name="Grigoriev I.V."/>
            <person name="Kubicek C.P."/>
            <person name="Druzhinina I.S."/>
        </authorList>
    </citation>
    <scope>NUCLEOTIDE SEQUENCE [LARGE SCALE GENOMIC DNA]</scope>
    <source>
        <strain evidence="3 4">CBS 433.97</strain>
    </source>
</reference>
<evidence type="ECO:0000256" key="1">
    <source>
        <dbReference type="ARBA" id="ARBA00007946"/>
    </source>
</evidence>
<accession>A0A2T3Z8P7</accession>
<dbReference type="GO" id="GO:0016838">
    <property type="term" value="F:carbon-oxygen lyase activity, acting on phosphates"/>
    <property type="evidence" value="ECO:0007669"/>
    <property type="project" value="InterPro"/>
</dbReference>